<proteinExistence type="predicted"/>
<reference evidence="1 2" key="1">
    <citation type="journal article" date="2017" name="Mol. Biol. Evol.">
        <title>The 4-celled Tetrabaena socialis nuclear genome reveals the essential components for genetic control of cell number at the origin of multicellularity in the volvocine lineage.</title>
        <authorList>
            <person name="Featherston J."/>
            <person name="Arakaki Y."/>
            <person name="Hanschen E.R."/>
            <person name="Ferris P.J."/>
            <person name="Michod R.E."/>
            <person name="Olson B.J.S.C."/>
            <person name="Nozaki H."/>
            <person name="Durand P.M."/>
        </authorList>
    </citation>
    <scope>NUCLEOTIDE SEQUENCE [LARGE SCALE GENOMIC DNA]</scope>
    <source>
        <strain evidence="1 2">NIES-571</strain>
    </source>
</reference>
<protein>
    <submittedName>
        <fullName evidence="1">Uncharacterized protein</fullName>
    </submittedName>
</protein>
<keyword evidence="2" id="KW-1185">Reference proteome</keyword>
<dbReference type="AlphaFoldDB" id="A0A2J8ADV7"/>
<dbReference type="OrthoDB" id="527883at2759"/>
<dbReference type="EMBL" id="PGGS01000049">
    <property type="protein sequence ID" value="PNH10692.1"/>
    <property type="molecule type" value="Genomic_DNA"/>
</dbReference>
<accession>A0A2J8ADV7</accession>
<evidence type="ECO:0000313" key="2">
    <source>
        <dbReference type="Proteomes" id="UP000236333"/>
    </source>
</evidence>
<sequence length="124" mass="13951">MARPYRNSDTRAFNLPIGRPGAGRVGYIGQCILGELGSPDVPPYERMVLRSWHWLDEEQGLLGQTNVTSSDHMGNHELFGYIPRDGEPAHYEKQFKFSWADMSPARYVLQVAATNTYVVARGHA</sequence>
<evidence type="ECO:0000313" key="1">
    <source>
        <dbReference type="EMBL" id="PNH10692.1"/>
    </source>
</evidence>
<dbReference type="Proteomes" id="UP000236333">
    <property type="component" value="Unassembled WGS sequence"/>
</dbReference>
<organism evidence="1 2">
    <name type="scientific">Tetrabaena socialis</name>
    <dbReference type="NCBI Taxonomy" id="47790"/>
    <lineage>
        <taxon>Eukaryota</taxon>
        <taxon>Viridiplantae</taxon>
        <taxon>Chlorophyta</taxon>
        <taxon>core chlorophytes</taxon>
        <taxon>Chlorophyceae</taxon>
        <taxon>CS clade</taxon>
        <taxon>Chlamydomonadales</taxon>
        <taxon>Tetrabaenaceae</taxon>
        <taxon>Tetrabaena</taxon>
    </lineage>
</organism>
<name>A0A2J8ADV7_9CHLO</name>
<comment type="caution">
    <text evidence="1">The sequence shown here is derived from an EMBL/GenBank/DDBJ whole genome shotgun (WGS) entry which is preliminary data.</text>
</comment>
<gene>
    <name evidence="1" type="ORF">TSOC_002561</name>
</gene>